<feature type="compositionally biased region" description="Basic and acidic residues" evidence="2">
    <location>
        <begin position="7"/>
        <end position="21"/>
    </location>
</feature>
<dbReference type="GO" id="GO:0005634">
    <property type="term" value="C:nucleus"/>
    <property type="evidence" value="ECO:0007669"/>
    <property type="project" value="UniProtKB-SubCell"/>
</dbReference>
<organism evidence="3 4">
    <name type="scientific">Hamiltosporidium tvaerminnensis</name>
    <dbReference type="NCBI Taxonomy" id="1176355"/>
    <lineage>
        <taxon>Eukaryota</taxon>
        <taxon>Fungi</taxon>
        <taxon>Fungi incertae sedis</taxon>
        <taxon>Microsporidia</taxon>
        <taxon>Dubosqiidae</taxon>
        <taxon>Hamiltosporidium</taxon>
    </lineage>
</organism>
<feature type="region of interest" description="Disordered" evidence="2">
    <location>
        <begin position="1"/>
        <end position="23"/>
    </location>
</feature>
<dbReference type="InterPro" id="IPR002119">
    <property type="entry name" value="Histone_H2A"/>
</dbReference>
<dbReference type="GO" id="GO:0046982">
    <property type="term" value="F:protein heterodimerization activity"/>
    <property type="evidence" value="ECO:0007669"/>
    <property type="project" value="InterPro"/>
</dbReference>
<evidence type="ECO:0000313" key="4">
    <source>
        <dbReference type="Proteomes" id="UP000292282"/>
    </source>
</evidence>
<keyword evidence="1" id="KW-0539">Nucleus</keyword>
<dbReference type="InterPro" id="IPR009072">
    <property type="entry name" value="Histone-fold"/>
</dbReference>
<keyword evidence="1" id="KW-0158">Chromosome</keyword>
<dbReference type="Proteomes" id="UP000292282">
    <property type="component" value="Unassembled WGS sequence"/>
</dbReference>
<evidence type="ECO:0000313" key="3">
    <source>
        <dbReference type="EMBL" id="TBU19915.1"/>
    </source>
</evidence>
<dbReference type="SUPFAM" id="SSF47113">
    <property type="entry name" value="Histone-fold"/>
    <property type="match status" value="1"/>
</dbReference>
<proteinExistence type="inferred from homology"/>
<dbReference type="Gene3D" id="1.10.20.10">
    <property type="entry name" value="Histone, subunit A"/>
    <property type="match status" value="1"/>
</dbReference>
<dbReference type="STRING" id="1176355.A0A4Q9M039"/>
<gene>
    <name evidence="3" type="ORF">CWI38_0174p0040</name>
</gene>
<dbReference type="VEuPathDB" id="MicrosporidiaDB:CWI38_0174p0040"/>
<dbReference type="EMBL" id="PITK01000174">
    <property type="protein sequence ID" value="TBU19915.1"/>
    <property type="molecule type" value="Genomic_DNA"/>
</dbReference>
<comment type="subunit">
    <text evidence="1">The nucleosome is a histone octamer containing two molecules each of H2A, H2B, H3 and H4 assembled in one H3-H4 heterotetramer and two H2A-H2B heterodimers. The octamer wraps approximately 147 bp of DNA.</text>
</comment>
<comment type="caution">
    <text evidence="3">The sequence shown here is derived from an EMBL/GenBank/DDBJ whole genome shotgun (WGS) entry which is preliminary data.</text>
</comment>
<sequence length="242" mass="27184">MASGKGGKKDPITSSKREASDPRSVCKLNQLHRIIRTRTRMRVSQSACVAVAAGLVYLMGEILEGSKAAAEEEGKKKILPKHINLAICKDEELGHVGHDWLIKGGGVKSAVSHDLQSSKRGKQTVFCYIKDRNVIRGVEREYQQCNMSGKTLKHFAIDSINENNLSPQEISTDNFQFSAKIIPKIISWDGIRLQIPINVEVYIYSIALKKTLKLNNEESWERASIGVIKRAKIHEEPTYHYK</sequence>
<dbReference type="PRINTS" id="PR00620">
    <property type="entry name" value="HISTONEH2A"/>
</dbReference>
<dbReference type="GO" id="GO:0030527">
    <property type="term" value="F:structural constituent of chromatin"/>
    <property type="evidence" value="ECO:0007669"/>
    <property type="project" value="InterPro"/>
</dbReference>
<evidence type="ECO:0000256" key="2">
    <source>
        <dbReference type="SAM" id="MobiDB-lite"/>
    </source>
</evidence>
<keyword evidence="1" id="KW-0544">Nucleosome core</keyword>
<accession>A0A4Q9M039</accession>
<evidence type="ECO:0000256" key="1">
    <source>
        <dbReference type="RuleBase" id="RU003767"/>
    </source>
</evidence>
<dbReference type="GO" id="GO:0000786">
    <property type="term" value="C:nucleosome"/>
    <property type="evidence" value="ECO:0007669"/>
    <property type="project" value="UniProtKB-KW"/>
</dbReference>
<keyword evidence="1" id="KW-0238">DNA-binding</keyword>
<dbReference type="SMART" id="SM00414">
    <property type="entry name" value="H2A"/>
    <property type="match status" value="1"/>
</dbReference>
<dbReference type="PANTHER" id="PTHR23430">
    <property type="entry name" value="HISTONE H2A"/>
    <property type="match status" value="1"/>
</dbReference>
<keyword evidence="4" id="KW-1185">Reference proteome</keyword>
<protein>
    <recommendedName>
        <fullName evidence="1">Histone H2A</fullName>
    </recommendedName>
</protein>
<name>A0A4Q9M039_9MICR</name>
<comment type="similarity">
    <text evidence="1">Belongs to the histone H2A family.</text>
</comment>
<dbReference type="AlphaFoldDB" id="A0A4Q9M039"/>
<reference evidence="3 4" key="1">
    <citation type="submission" date="2017-12" db="EMBL/GenBank/DDBJ databases">
        <authorList>
            <person name="Pombert J.-F."/>
            <person name="Haag K.L."/>
            <person name="Ebert D."/>
        </authorList>
    </citation>
    <scope>NUCLEOTIDE SEQUENCE [LARGE SCALE GENOMIC DNA]</scope>
    <source>
        <strain evidence="3">IL-G-3</strain>
    </source>
</reference>
<dbReference type="OrthoDB" id="9421954at2759"/>
<dbReference type="GO" id="GO:0003677">
    <property type="term" value="F:DNA binding"/>
    <property type="evidence" value="ECO:0007669"/>
    <property type="project" value="UniProtKB-KW"/>
</dbReference>
<comment type="subcellular location">
    <subcellularLocation>
        <location evidence="1">Nucleus</location>
    </subcellularLocation>
</comment>